<name>A0A316G3K0_9GAMM</name>
<keyword evidence="4 6" id="KW-1133">Transmembrane helix</keyword>
<evidence type="ECO:0000256" key="6">
    <source>
        <dbReference type="SAM" id="Phobius"/>
    </source>
</evidence>
<evidence type="ECO:0000313" key="9">
    <source>
        <dbReference type="Proteomes" id="UP000245790"/>
    </source>
</evidence>
<keyword evidence="2" id="KW-1003">Cell membrane</keyword>
<protein>
    <submittedName>
        <fullName evidence="8">Phage shock protein C (PspC) family protein</fullName>
    </submittedName>
</protein>
<evidence type="ECO:0000256" key="1">
    <source>
        <dbReference type="ARBA" id="ARBA00004162"/>
    </source>
</evidence>
<dbReference type="Pfam" id="PF04024">
    <property type="entry name" value="PspC"/>
    <property type="match status" value="1"/>
</dbReference>
<dbReference type="InterPro" id="IPR052027">
    <property type="entry name" value="PspC"/>
</dbReference>
<evidence type="ECO:0000313" key="8">
    <source>
        <dbReference type="EMBL" id="PWK54496.1"/>
    </source>
</evidence>
<proteinExistence type="predicted"/>
<sequence>MSNTLFKKPLYRIPEKGKVFGVCAGIAEAGEWDTWLVRAIVLVSAFLTGFTLVGMGYLIAFFVLDPKPSAARRMKESGSRFSDRVKEAKETISNIKSKPKQNKSASQIKEQLLTVKKRVEGIEAFVTSKQYILEKEFQQMKKGQ</sequence>
<dbReference type="AlphaFoldDB" id="A0A316G3K0"/>
<evidence type="ECO:0000256" key="5">
    <source>
        <dbReference type="ARBA" id="ARBA00023136"/>
    </source>
</evidence>
<comment type="subcellular location">
    <subcellularLocation>
        <location evidence="1">Cell membrane</location>
        <topology evidence="1">Single-pass membrane protein</topology>
    </subcellularLocation>
</comment>
<feature type="transmembrane region" description="Helical" evidence="6">
    <location>
        <begin position="39"/>
        <end position="64"/>
    </location>
</feature>
<organism evidence="8 9">
    <name type="scientific">Pleionea mediterranea</name>
    <dbReference type="NCBI Taxonomy" id="523701"/>
    <lineage>
        <taxon>Bacteria</taxon>
        <taxon>Pseudomonadati</taxon>
        <taxon>Pseudomonadota</taxon>
        <taxon>Gammaproteobacteria</taxon>
        <taxon>Oceanospirillales</taxon>
        <taxon>Pleioneaceae</taxon>
        <taxon>Pleionea</taxon>
    </lineage>
</organism>
<feature type="domain" description="Phage shock protein PspC N-terminal" evidence="7">
    <location>
        <begin position="8"/>
        <end position="66"/>
    </location>
</feature>
<dbReference type="RefSeq" id="WP_170115103.1">
    <property type="nucleotide sequence ID" value="NZ_QGGU01000001.1"/>
</dbReference>
<keyword evidence="9" id="KW-1185">Reference proteome</keyword>
<dbReference type="PANTHER" id="PTHR33885">
    <property type="entry name" value="PHAGE SHOCK PROTEIN C"/>
    <property type="match status" value="1"/>
</dbReference>
<dbReference type="EMBL" id="QGGU01000001">
    <property type="protein sequence ID" value="PWK54496.1"/>
    <property type="molecule type" value="Genomic_DNA"/>
</dbReference>
<keyword evidence="3 6" id="KW-0812">Transmembrane</keyword>
<evidence type="ECO:0000256" key="4">
    <source>
        <dbReference type="ARBA" id="ARBA00022989"/>
    </source>
</evidence>
<evidence type="ECO:0000256" key="3">
    <source>
        <dbReference type="ARBA" id="ARBA00022692"/>
    </source>
</evidence>
<gene>
    <name evidence="8" type="ORF">C8D97_101350</name>
</gene>
<dbReference type="Proteomes" id="UP000245790">
    <property type="component" value="Unassembled WGS sequence"/>
</dbReference>
<comment type="caution">
    <text evidence="8">The sequence shown here is derived from an EMBL/GenBank/DDBJ whole genome shotgun (WGS) entry which is preliminary data.</text>
</comment>
<dbReference type="InterPro" id="IPR007168">
    <property type="entry name" value="Phageshock_PspC_N"/>
</dbReference>
<dbReference type="GO" id="GO:0005886">
    <property type="term" value="C:plasma membrane"/>
    <property type="evidence" value="ECO:0007669"/>
    <property type="project" value="UniProtKB-SubCell"/>
</dbReference>
<reference evidence="8 9" key="1">
    <citation type="submission" date="2018-05" db="EMBL/GenBank/DDBJ databases">
        <title>Genomic Encyclopedia of Type Strains, Phase IV (KMG-IV): sequencing the most valuable type-strain genomes for metagenomic binning, comparative biology and taxonomic classification.</title>
        <authorList>
            <person name="Goeker M."/>
        </authorList>
    </citation>
    <scope>NUCLEOTIDE SEQUENCE [LARGE SCALE GENOMIC DNA]</scope>
    <source>
        <strain evidence="8 9">DSM 25350</strain>
    </source>
</reference>
<evidence type="ECO:0000256" key="2">
    <source>
        <dbReference type="ARBA" id="ARBA00022475"/>
    </source>
</evidence>
<dbReference type="PANTHER" id="PTHR33885:SF3">
    <property type="entry name" value="PHAGE SHOCK PROTEIN C"/>
    <property type="match status" value="1"/>
</dbReference>
<accession>A0A316G3K0</accession>
<keyword evidence="5 6" id="KW-0472">Membrane</keyword>
<evidence type="ECO:0000259" key="7">
    <source>
        <dbReference type="Pfam" id="PF04024"/>
    </source>
</evidence>